<dbReference type="Proteomes" id="UP000240322">
    <property type="component" value="Unassembled WGS sequence"/>
</dbReference>
<evidence type="ECO:0000256" key="4">
    <source>
        <dbReference type="ARBA" id="ARBA00022598"/>
    </source>
</evidence>
<evidence type="ECO:0000256" key="1">
    <source>
        <dbReference type="ARBA" id="ARBA00004496"/>
    </source>
</evidence>
<feature type="domain" description="Methionyl/Valyl/Leucyl/Isoleucyl-tRNA synthetase anticodon-binding" evidence="15">
    <location>
        <begin position="617"/>
        <end position="760"/>
    </location>
</feature>
<dbReference type="PANTHER" id="PTHR11946">
    <property type="entry name" value="VALYL-TRNA SYNTHETASES"/>
    <property type="match status" value="1"/>
</dbReference>
<dbReference type="SUPFAM" id="SSF52374">
    <property type="entry name" value="Nucleotidylyl transferase"/>
    <property type="match status" value="1"/>
</dbReference>
<dbReference type="EC" id="6.1.1.9" evidence="2 13"/>
<dbReference type="InterPro" id="IPR033705">
    <property type="entry name" value="Anticodon_Ia_Val"/>
</dbReference>
<reference evidence="16 17" key="1">
    <citation type="submission" date="2017-04" db="EMBL/GenBank/DDBJ databases">
        <title>Novel microbial lineages endemic to geothermal iron-oxide mats fill important gaps in the evolutionary history of Archaea.</title>
        <authorList>
            <person name="Jay Z.J."/>
            <person name="Beam J.P."/>
            <person name="Dlakic M."/>
            <person name="Rusch D.B."/>
            <person name="Kozubal M.A."/>
            <person name="Inskeep W.P."/>
        </authorList>
    </citation>
    <scope>NUCLEOTIDE SEQUENCE [LARGE SCALE GENOMIC DNA]</scope>
    <source>
        <strain evidence="16">OSP_D</strain>
    </source>
</reference>
<dbReference type="SUPFAM" id="SSF50677">
    <property type="entry name" value="ValRS/IleRS/LeuRS editing domain"/>
    <property type="match status" value="1"/>
</dbReference>
<dbReference type="Gene3D" id="1.10.730.10">
    <property type="entry name" value="Isoleucyl-tRNA Synthetase, Domain 1"/>
    <property type="match status" value="1"/>
</dbReference>
<keyword evidence="4 16" id="KW-0436">Ligase</keyword>
<dbReference type="GO" id="GO:0006438">
    <property type="term" value="P:valyl-tRNA aminoacylation"/>
    <property type="evidence" value="ECO:0007669"/>
    <property type="project" value="UniProtKB-UniRule"/>
</dbReference>
<evidence type="ECO:0000313" key="17">
    <source>
        <dbReference type="Proteomes" id="UP000240322"/>
    </source>
</evidence>
<feature type="domain" description="Aminoacyl-tRNA synthetase class Ia" evidence="14">
    <location>
        <begin position="23"/>
        <end position="578"/>
    </location>
</feature>
<dbReference type="GO" id="GO:0002161">
    <property type="term" value="F:aminoacyl-tRNA deacylase activity"/>
    <property type="evidence" value="ECO:0007669"/>
    <property type="project" value="InterPro"/>
</dbReference>
<evidence type="ECO:0000256" key="12">
    <source>
        <dbReference type="ARBA" id="ARBA00061452"/>
    </source>
</evidence>
<dbReference type="FunFam" id="3.40.50.620:FF:000192">
    <property type="entry name" value="Valine--tRNA ligase"/>
    <property type="match status" value="1"/>
</dbReference>
<keyword evidence="7" id="KW-0648">Protein biosynthesis</keyword>
<dbReference type="InterPro" id="IPR013155">
    <property type="entry name" value="M/V/L/I-tRNA-synth_anticd-bd"/>
</dbReference>
<name>A0A2R6AZD7_9ARCH</name>
<evidence type="ECO:0000256" key="10">
    <source>
        <dbReference type="ARBA" id="ARBA00047552"/>
    </source>
</evidence>
<evidence type="ECO:0000256" key="2">
    <source>
        <dbReference type="ARBA" id="ARBA00013169"/>
    </source>
</evidence>
<organism evidence="16 17">
    <name type="scientific">Candidatus Marsarchaeota G2 archaeon OSP_D</name>
    <dbReference type="NCBI Taxonomy" id="1978157"/>
    <lineage>
        <taxon>Archaea</taxon>
        <taxon>Candidatus Marsarchaeota</taxon>
        <taxon>Candidatus Marsarchaeota group 2</taxon>
    </lineage>
</organism>
<evidence type="ECO:0000256" key="11">
    <source>
        <dbReference type="ARBA" id="ARBA00055630"/>
    </source>
</evidence>
<evidence type="ECO:0000259" key="14">
    <source>
        <dbReference type="Pfam" id="PF00133"/>
    </source>
</evidence>
<dbReference type="GO" id="GO:0005829">
    <property type="term" value="C:cytosol"/>
    <property type="evidence" value="ECO:0007669"/>
    <property type="project" value="TreeGrafter"/>
</dbReference>
<dbReference type="NCBIfam" id="TIGR00422">
    <property type="entry name" value="valS"/>
    <property type="match status" value="1"/>
</dbReference>
<comment type="subcellular location">
    <subcellularLocation>
        <location evidence="1">Cytoplasm</location>
    </subcellularLocation>
</comment>
<comment type="similarity">
    <text evidence="12">Belongs to the class-I aminoacyl-tRNA synthetase family. ValS type 2 subfamily.</text>
</comment>
<dbReference type="PRINTS" id="PR00986">
    <property type="entry name" value="TRNASYNTHVAL"/>
</dbReference>
<evidence type="ECO:0000256" key="9">
    <source>
        <dbReference type="ARBA" id="ARBA00024407"/>
    </source>
</evidence>
<evidence type="ECO:0000256" key="7">
    <source>
        <dbReference type="ARBA" id="ARBA00022917"/>
    </source>
</evidence>
<dbReference type="InterPro" id="IPR009080">
    <property type="entry name" value="tRNAsynth_Ia_anticodon-bd"/>
</dbReference>
<comment type="caution">
    <text evidence="16">The sequence shown here is derived from an EMBL/GenBank/DDBJ whole genome shotgun (WGS) entry which is preliminary data.</text>
</comment>
<dbReference type="GO" id="GO:0005524">
    <property type="term" value="F:ATP binding"/>
    <property type="evidence" value="ECO:0007669"/>
    <property type="project" value="UniProtKB-KW"/>
</dbReference>
<comment type="function">
    <text evidence="11">Catalyzes the attachment of valine to tRNA(Val). As ValRS can inadvertently accommodate and process structurally similar amino acids such as threonine, to avoid such errors, it has a 'posttransfer' editing activity that hydrolyzes mischarged Thr-tRNA(Val) in a tRNA-dependent manner.</text>
</comment>
<proteinExistence type="inferred from homology"/>
<evidence type="ECO:0000256" key="6">
    <source>
        <dbReference type="ARBA" id="ARBA00022840"/>
    </source>
</evidence>
<dbReference type="SUPFAM" id="SSF47323">
    <property type="entry name" value="Anticodon-binding domain of a subclass of class I aminoacyl-tRNA synthetases"/>
    <property type="match status" value="1"/>
</dbReference>
<dbReference type="InterPro" id="IPR009008">
    <property type="entry name" value="Val/Leu/Ile-tRNA-synth_edit"/>
</dbReference>
<evidence type="ECO:0000256" key="5">
    <source>
        <dbReference type="ARBA" id="ARBA00022741"/>
    </source>
</evidence>
<dbReference type="InterPro" id="IPR002303">
    <property type="entry name" value="Valyl-tRNA_ligase"/>
</dbReference>
<dbReference type="CDD" id="cd07962">
    <property type="entry name" value="Anticodon_Ia_Val"/>
    <property type="match status" value="1"/>
</dbReference>
<evidence type="ECO:0000259" key="15">
    <source>
        <dbReference type="Pfam" id="PF08264"/>
    </source>
</evidence>
<gene>
    <name evidence="16" type="ORF">B9Q03_03290</name>
</gene>
<keyword evidence="3" id="KW-0963">Cytoplasm</keyword>
<keyword evidence="6" id="KW-0067">ATP-binding</keyword>
<accession>A0A2R6AZD7</accession>
<dbReference type="PANTHER" id="PTHR11946:SF93">
    <property type="entry name" value="VALINE--TRNA LIGASE, CHLOROPLASTIC_MITOCHONDRIAL 2"/>
    <property type="match status" value="1"/>
</dbReference>
<keyword evidence="5" id="KW-0547">Nucleotide-binding</keyword>
<dbReference type="EMBL" id="NEXE01000018">
    <property type="protein sequence ID" value="PSN91750.1"/>
    <property type="molecule type" value="Genomic_DNA"/>
</dbReference>
<dbReference type="Pfam" id="PF08264">
    <property type="entry name" value="Anticodon_1"/>
    <property type="match status" value="1"/>
</dbReference>
<protein>
    <recommendedName>
        <fullName evidence="9 13">Valine--tRNA ligase</fullName>
        <ecNumber evidence="2 13">6.1.1.9</ecNumber>
    </recommendedName>
</protein>
<dbReference type="Gene3D" id="3.40.50.620">
    <property type="entry name" value="HUPs"/>
    <property type="match status" value="2"/>
</dbReference>
<keyword evidence="8" id="KW-0030">Aminoacyl-tRNA synthetase</keyword>
<dbReference type="InterPro" id="IPR014729">
    <property type="entry name" value="Rossmann-like_a/b/a_fold"/>
</dbReference>
<dbReference type="Pfam" id="PF00133">
    <property type="entry name" value="tRNA-synt_1"/>
    <property type="match status" value="1"/>
</dbReference>
<evidence type="ECO:0000256" key="8">
    <source>
        <dbReference type="ARBA" id="ARBA00023146"/>
    </source>
</evidence>
<sequence>MFEFMEHSNIPKVYDPKQAEPTWENHWLRDEVYRAVYAMKGDGRPLYVFDTPPPFTSGNLHVGQGYWISIADTLARYKRMRGFDVILPQGWDTHGLPTELKVEKQLGVSRADRDEFERKCVEWTQRMIELMKSDMVRLGYRPQWEDFEYTTHSPEYLRAVQLSLIQMYKQGLLYIDRFPVLWCPNCSTAIAQAETGYEERDGVLYTVRFEVEGGGYLSIATTRPELIPACQAIMVNPQDRRYTHLVGRRVKVPFTERYVNVLQDQEVDTDFGTGAVMVCSYGDETDIKWIKRYSLPTSQIIDEKGRFTAPEQIKGKSVSEARREIVGILRSTGAILEEKKIRHNVLIHAERSDCRAPIEFLEKEQVMIKTKSLLDKVSEAASHIVFHPPFMKEKLNDWIASVEWDWIASRQRVFGTPFPFYHCVDCDSLIPVPEDKLPFDPRKSETLFKTCPKCASNRVDPILDVCDGWIDSSITPLFVTGQYSERKPLGEAYPVDLRIQGQDIIRTWLFYTIFRCSVLTSKPPFKEALIHGWILDAQGKKMSKSRESLPLKRIVEEYGADSLRYSLMTFSIGADFEFTPEFVRRGKLFMQKVWSAYRFSTPYIGSINKHTSKSPVDNWILQRLKDTVTRMTKYFDSYELNDGLEVFHNFFWHELCDEYIEAIKHRVSYDEDAKNTLSQVMWTSLRLLAPIMPHLAEEIYQRLFLDKDKPSIHAAEWPLPQEILTDDKLAELGSKIIYTIKEARKAKASSNIPLGQRVPKVVIGIPQDYQEVASEKDTIRSTLRADEVEFVIDSQPKPWAKYNT</sequence>
<comment type="catalytic activity">
    <reaction evidence="10">
        <text>tRNA(Val) + L-valine + ATP = L-valyl-tRNA(Val) + AMP + diphosphate</text>
        <dbReference type="Rhea" id="RHEA:10704"/>
        <dbReference type="Rhea" id="RHEA-COMP:9672"/>
        <dbReference type="Rhea" id="RHEA-COMP:9708"/>
        <dbReference type="ChEBI" id="CHEBI:30616"/>
        <dbReference type="ChEBI" id="CHEBI:33019"/>
        <dbReference type="ChEBI" id="CHEBI:57762"/>
        <dbReference type="ChEBI" id="CHEBI:78442"/>
        <dbReference type="ChEBI" id="CHEBI:78537"/>
        <dbReference type="ChEBI" id="CHEBI:456215"/>
        <dbReference type="EC" id="6.1.1.9"/>
    </reaction>
</comment>
<evidence type="ECO:0000313" key="16">
    <source>
        <dbReference type="EMBL" id="PSN91750.1"/>
    </source>
</evidence>
<dbReference type="NCBIfam" id="NF009687">
    <property type="entry name" value="PRK13208.1"/>
    <property type="match status" value="1"/>
</dbReference>
<evidence type="ECO:0000256" key="3">
    <source>
        <dbReference type="ARBA" id="ARBA00022490"/>
    </source>
</evidence>
<dbReference type="GO" id="GO:0004832">
    <property type="term" value="F:valine-tRNA ligase activity"/>
    <property type="evidence" value="ECO:0007669"/>
    <property type="project" value="UniProtKB-UniRule"/>
</dbReference>
<dbReference type="InterPro" id="IPR002300">
    <property type="entry name" value="aa-tRNA-synth_Ia"/>
</dbReference>
<dbReference type="AlphaFoldDB" id="A0A2R6AZD7"/>
<evidence type="ECO:0000256" key="13">
    <source>
        <dbReference type="NCBIfam" id="TIGR00422"/>
    </source>
</evidence>